<accession>A0A9D4M9U2</accession>
<keyword evidence="5" id="KW-0862">Zinc</keyword>
<evidence type="ECO:0000256" key="3">
    <source>
        <dbReference type="ARBA" id="ARBA00022737"/>
    </source>
</evidence>
<evidence type="ECO:0000256" key="2">
    <source>
        <dbReference type="ARBA" id="ARBA00022723"/>
    </source>
</evidence>
<gene>
    <name evidence="10" type="ORF">DPMN_035054</name>
</gene>
<dbReference type="InterPro" id="IPR050331">
    <property type="entry name" value="Zinc_finger"/>
</dbReference>
<comment type="subcellular location">
    <subcellularLocation>
        <location evidence="1">Nucleus</location>
    </subcellularLocation>
</comment>
<dbReference type="PANTHER" id="PTHR16515">
    <property type="entry name" value="PR DOMAIN ZINC FINGER PROTEIN"/>
    <property type="match status" value="1"/>
</dbReference>
<dbReference type="Pfam" id="PF00096">
    <property type="entry name" value="zf-C2H2"/>
    <property type="match status" value="5"/>
</dbReference>
<feature type="domain" description="C2H2-type" evidence="9">
    <location>
        <begin position="267"/>
        <end position="294"/>
    </location>
</feature>
<dbReference type="Proteomes" id="UP000828390">
    <property type="component" value="Unassembled WGS sequence"/>
</dbReference>
<feature type="domain" description="C2H2-type" evidence="9">
    <location>
        <begin position="295"/>
        <end position="317"/>
    </location>
</feature>
<feature type="domain" description="C2H2-type" evidence="9">
    <location>
        <begin position="647"/>
        <end position="674"/>
    </location>
</feature>
<dbReference type="InterPro" id="IPR036236">
    <property type="entry name" value="Znf_C2H2_sf"/>
</dbReference>
<dbReference type="SUPFAM" id="SSF57667">
    <property type="entry name" value="beta-beta-alpha zinc fingers"/>
    <property type="match status" value="7"/>
</dbReference>
<dbReference type="GO" id="GO:0003677">
    <property type="term" value="F:DNA binding"/>
    <property type="evidence" value="ECO:0007669"/>
    <property type="project" value="UniProtKB-KW"/>
</dbReference>
<keyword evidence="7" id="KW-0539">Nucleus</keyword>
<dbReference type="Gene3D" id="3.30.160.60">
    <property type="entry name" value="Classic Zinc Finger"/>
    <property type="match status" value="10"/>
</dbReference>
<dbReference type="GO" id="GO:0005634">
    <property type="term" value="C:nucleus"/>
    <property type="evidence" value="ECO:0007669"/>
    <property type="project" value="UniProtKB-SubCell"/>
</dbReference>
<evidence type="ECO:0000313" key="10">
    <source>
        <dbReference type="EMBL" id="KAH3871839.1"/>
    </source>
</evidence>
<protein>
    <recommendedName>
        <fullName evidence="9">C2H2-type domain-containing protein</fullName>
    </recommendedName>
</protein>
<evidence type="ECO:0000313" key="11">
    <source>
        <dbReference type="Proteomes" id="UP000828390"/>
    </source>
</evidence>
<keyword evidence="3" id="KW-0677">Repeat</keyword>
<feature type="domain" description="C2H2-type" evidence="9">
    <location>
        <begin position="236"/>
        <end position="263"/>
    </location>
</feature>
<evidence type="ECO:0000256" key="5">
    <source>
        <dbReference type="ARBA" id="ARBA00022833"/>
    </source>
</evidence>
<dbReference type="GO" id="GO:0010468">
    <property type="term" value="P:regulation of gene expression"/>
    <property type="evidence" value="ECO:0007669"/>
    <property type="project" value="TreeGrafter"/>
</dbReference>
<dbReference type="FunFam" id="3.30.160.60:FF:002343">
    <property type="entry name" value="Zinc finger protein 33A"/>
    <property type="match status" value="1"/>
</dbReference>
<proteinExistence type="predicted"/>
<evidence type="ECO:0000259" key="9">
    <source>
        <dbReference type="PROSITE" id="PS50157"/>
    </source>
</evidence>
<evidence type="ECO:0000256" key="6">
    <source>
        <dbReference type="ARBA" id="ARBA00023125"/>
    </source>
</evidence>
<dbReference type="FunFam" id="3.30.160.60:FF:000045">
    <property type="entry name" value="ZFP69 zinc finger protein B"/>
    <property type="match status" value="1"/>
</dbReference>
<name>A0A9D4M9U2_DREPO</name>
<dbReference type="InterPro" id="IPR013087">
    <property type="entry name" value="Znf_C2H2_type"/>
</dbReference>
<dbReference type="OrthoDB" id="6152811at2759"/>
<sequence length="1209" mass="136212">MVWLSLSLFKKRGQFLQHIKMKISHENLIHNQSPEYRKALQELIKFELQALVERLSATGEEALVLTASVQDGSSTQFGSHRAECFLSKRSCLEQEFLNFCSGFLDEVAASSADELCHYGDELEEDEAKEELNSCPSDVPIQFSPLRTRERTNSLRISFSENDAQENLDEASQNSDIFATERNNCASSVASFHDASEKDPKDQSGVKKNLQCRVCCRNFRSYKTLEQHTRLHMAKSYKCSFCGKIFSMKKSYLKHVKNHKHQSSDKIFECRVCNQSFTDLMSWKRHKECHCEVQKFSCNLCGKSFNEKYSLRVHQTSHFFSTQKLDKNSDTTAGQSCNTCGKLSKTKAAMRNHMLSHSVKKFSCEYCNKRFSVRYSYIRHRRIHTGERPYKCVACTRSFSDGSAWSKHIKTHTGIKPYSCDLCSKSFYYKANCKTHMKKVHNIQGKKVVTAMTAAVAKTEKDKKPEYSLLVSGIENEYHAAKEFDAPLNFAIPTAEDEIFGGQLNLQLDESDKESEVSNLLGSAFGQDIMSSTEKDDFTNMGESHDNNFTSTSIMESLVLDEKFQTEFVERNLPDRAIESDHDFISAEFPEESEILVNEMESNIQEQKDLKTNSRDQVVVLPSSLKTQKKTWAARKTFNGKPLPESPAKCKICHKKFKQESVLKQHLQFHCMLKLYKCRYCGKQLSTKNSLIRHERIHVGDRPWQCSMCNKTFADNYGCIRHINTHFKKDDKSSVKTSQDIYTSNFSDYTATALDNSLEMATSMPPFVAANDISADLSAGNMDSAASISINGTSSSEVSDPSACILPVIDSQSAVISDSWSTCLSGPASSLPYQQSNEEEEQAFLQHTNTIHNGKPVNEGQSDSRLHTETEECKPAVAKEKKYLYKCAKCCSFFHTELLCIDHIKQSCGKICLNLLTVDKPQQDNLAGQSVVNSSSTSSESETYLSHIQCSICYSIFKDKASCQLHISNGCRDPDKKPMTTQVESTVQPLQTQAQFLQAETHSFISGKNQAKLLLTSTSTPSSIFSVIADKDVGSNTIIAVSRQNTGSSNMAFIPYPGTHISTQNLSGIHTAATVSKDSQFTTLIQKPATPVGLLTTQTLIPQGLGTLTCNQLPGKSDKKKNSGDESERTCPLCHKVFTNKHILKQHTLIHMDRKFGCKYCMKKFHNKYGRDRHERIHTGEMPFSCPSCKKAFRDNSTFRKHTRLCCPDK</sequence>
<comment type="caution">
    <text evidence="10">The sequence shown here is derived from an EMBL/GenBank/DDBJ whole genome shotgun (WGS) entry which is preliminary data.</text>
</comment>
<dbReference type="Pfam" id="PF12874">
    <property type="entry name" value="zf-met"/>
    <property type="match status" value="2"/>
</dbReference>
<dbReference type="PROSITE" id="PS00028">
    <property type="entry name" value="ZINC_FINGER_C2H2_1"/>
    <property type="match status" value="11"/>
</dbReference>
<dbReference type="GO" id="GO:0008270">
    <property type="term" value="F:zinc ion binding"/>
    <property type="evidence" value="ECO:0007669"/>
    <property type="project" value="UniProtKB-KW"/>
</dbReference>
<feature type="domain" description="C2H2-type" evidence="9">
    <location>
        <begin position="1183"/>
        <end position="1209"/>
    </location>
</feature>
<evidence type="ECO:0000256" key="4">
    <source>
        <dbReference type="ARBA" id="ARBA00022771"/>
    </source>
</evidence>
<feature type="domain" description="C2H2-type" evidence="9">
    <location>
        <begin position="209"/>
        <end position="236"/>
    </location>
</feature>
<keyword evidence="11" id="KW-1185">Reference proteome</keyword>
<feature type="domain" description="C2H2-type" evidence="9">
    <location>
        <begin position="1128"/>
        <end position="1155"/>
    </location>
</feature>
<dbReference type="EMBL" id="JAIWYP010000002">
    <property type="protein sequence ID" value="KAH3871839.1"/>
    <property type="molecule type" value="Genomic_DNA"/>
</dbReference>
<feature type="domain" description="C2H2-type" evidence="9">
    <location>
        <begin position="389"/>
        <end position="416"/>
    </location>
</feature>
<evidence type="ECO:0000256" key="8">
    <source>
        <dbReference type="PROSITE-ProRule" id="PRU00042"/>
    </source>
</evidence>
<reference evidence="10" key="1">
    <citation type="journal article" date="2019" name="bioRxiv">
        <title>The Genome of the Zebra Mussel, Dreissena polymorpha: A Resource for Invasive Species Research.</title>
        <authorList>
            <person name="McCartney M.A."/>
            <person name="Auch B."/>
            <person name="Kono T."/>
            <person name="Mallez S."/>
            <person name="Zhang Y."/>
            <person name="Obille A."/>
            <person name="Becker A."/>
            <person name="Abrahante J.E."/>
            <person name="Garbe J."/>
            <person name="Badalamenti J.P."/>
            <person name="Herman A."/>
            <person name="Mangelson H."/>
            <person name="Liachko I."/>
            <person name="Sullivan S."/>
            <person name="Sone E.D."/>
            <person name="Koren S."/>
            <person name="Silverstein K.A.T."/>
            <person name="Beckman K.B."/>
            <person name="Gohl D.M."/>
        </authorList>
    </citation>
    <scope>NUCLEOTIDE SEQUENCE</scope>
    <source>
        <strain evidence="10">Duluth1</strain>
        <tissue evidence="10">Whole animal</tissue>
    </source>
</reference>
<dbReference type="PROSITE" id="PS50157">
    <property type="entry name" value="ZINC_FINGER_C2H2_2"/>
    <property type="match status" value="14"/>
</dbReference>
<keyword evidence="6" id="KW-0238">DNA-binding</keyword>
<evidence type="ECO:0000256" key="7">
    <source>
        <dbReference type="ARBA" id="ARBA00023242"/>
    </source>
</evidence>
<feature type="domain" description="C2H2-type" evidence="9">
    <location>
        <begin position="361"/>
        <end position="388"/>
    </location>
</feature>
<feature type="domain" description="C2H2-type" evidence="9">
    <location>
        <begin position="334"/>
        <end position="361"/>
    </location>
</feature>
<dbReference type="AlphaFoldDB" id="A0A9D4M9U2"/>
<feature type="domain" description="C2H2-type" evidence="9">
    <location>
        <begin position="703"/>
        <end position="730"/>
    </location>
</feature>
<dbReference type="PANTHER" id="PTHR16515:SF49">
    <property type="entry name" value="GASTRULA ZINC FINGER PROTEIN XLCGF49.1-LIKE-RELATED"/>
    <property type="match status" value="1"/>
</dbReference>
<dbReference type="SMART" id="SM00355">
    <property type="entry name" value="ZnF_C2H2"/>
    <property type="match status" value="15"/>
</dbReference>
<evidence type="ECO:0000256" key="1">
    <source>
        <dbReference type="ARBA" id="ARBA00004123"/>
    </source>
</evidence>
<reference evidence="10" key="2">
    <citation type="submission" date="2020-11" db="EMBL/GenBank/DDBJ databases">
        <authorList>
            <person name="McCartney M.A."/>
            <person name="Auch B."/>
            <person name="Kono T."/>
            <person name="Mallez S."/>
            <person name="Becker A."/>
            <person name="Gohl D.M."/>
            <person name="Silverstein K.A.T."/>
            <person name="Koren S."/>
            <person name="Bechman K.B."/>
            <person name="Herman A."/>
            <person name="Abrahante J.E."/>
            <person name="Garbe J."/>
        </authorList>
    </citation>
    <scope>NUCLEOTIDE SEQUENCE</scope>
    <source>
        <strain evidence="10">Duluth1</strain>
        <tissue evidence="10">Whole animal</tissue>
    </source>
</reference>
<feature type="domain" description="C2H2-type" evidence="9">
    <location>
        <begin position="675"/>
        <end position="702"/>
    </location>
</feature>
<organism evidence="10 11">
    <name type="scientific">Dreissena polymorpha</name>
    <name type="common">Zebra mussel</name>
    <name type="synonym">Mytilus polymorpha</name>
    <dbReference type="NCBI Taxonomy" id="45954"/>
    <lineage>
        <taxon>Eukaryota</taxon>
        <taxon>Metazoa</taxon>
        <taxon>Spiralia</taxon>
        <taxon>Lophotrochozoa</taxon>
        <taxon>Mollusca</taxon>
        <taxon>Bivalvia</taxon>
        <taxon>Autobranchia</taxon>
        <taxon>Heteroconchia</taxon>
        <taxon>Euheterodonta</taxon>
        <taxon>Imparidentia</taxon>
        <taxon>Neoheterodontei</taxon>
        <taxon>Myida</taxon>
        <taxon>Dreissenoidea</taxon>
        <taxon>Dreissenidae</taxon>
        <taxon>Dreissena</taxon>
    </lineage>
</organism>
<keyword evidence="4 8" id="KW-0863">Zinc-finger</keyword>
<dbReference type="FunFam" id="3.30.160.60:FF:000100">
    <property type="entry name" value="Zinc finger 45-like"/>
    <property type="match status" value="1"/>
</dbReference>
<feature type="domain" description="C2H2-type" evidence="9">
    <location>
        <begin position="417"/>
        <end position="445"/>
    </location>
</feature>
<feature type="domain" description="C2H2-type" evidence="9">
    <location>
        <begin position="1155"/>
        <end position="1182"/>
    </location>
</feature>
<keyword evidence="2" id="KW-0479">Metal-binding</keyword>